<accession>B4H1A3</accession>
<dbReference type="HOGENOM" id="CLU_1195937_0_0_1"/>
<feature type="region of interest" description="Disordered" evidence="1">
    <location>
        <begin position="1"/>
        <end position="102"/>
    </location>
</feature>
<evidence type="ECO:0000256" key="1">
    <source>
        <dbReference type="SAM" id="MobiDB-lite"/>
    </source>
</evidence>
<proteinExistence type="predicted"/>
<protein>
    <submittedName>
        <fullName evidence="2">GL22576</fullName>
    </submittedName>
</protein>
<gene>
    <name evidence="2" type="primary">Dper\GL22576</name>
    <name evidence="2" type="ORF">Dper_GL22576</name>
</gene>
<name>B4H1A3_DROPE</name>
<dbReference type="STRING" id="7234.B4H1A3"/>
<sequence>MHHPPPSAVGESSIYVKTSTSDRDGAAASAESDLPGLIAKGETGRWPVGSGGSMGPPPVSSGDVSITSQSVQGNNAHETVAQGSVVSRNKTSSIQPGPPYRNPYPPRWNSPPHLKPPNGMPPMAFLKQDILEIIIQRQQRPGLACSGLLWPGPEQNGDSAEQRHASRLQRGPRGWRRRRRVERPASGLREPAAINHRTPNASKWQEEQQNEQQQQQQQQHWLWLWQQQEMHI</sequence>
<keyword evidence="3" id="KW-1185">Reference proteome</keyword>
<dbReference type="Proteomes" id="UP000008744">
    <property type="component" value="Unassembled WGS sequence"/>
</dbReference>
<dbReference type="PROSITE" id="PS50096">
    <property type="entry name" value="IQ"/>
    <property type="match status" value="1"/>
</dbReference>
<evidence type="ECO:0000313" key="3">
    <source>
        <dbReference type="Proteomes" id="UP000008744"/>
    </source>
</evidence>
<feature type="region of interest" description="Disordered" evidence="1">
    <location>
        <begin position="154"/>
        <end position="215"/>
    </location>
</feature>
<organism evidence="3">
    <name type="scientific">Drosophila persimilis</name>
    <name type="common">Fruit fly</name>
    <dbReference type="NCBI Taxonomy" id="7234"/>
    <lineage>
        <taxon>Eukaryota</taxon>
        <taxon>Metazoa</taxon>
        <taxon>Ecdysozoa</taxon>
        <taxon>Arthropoda</taxon>
        <taxon>Hexapoda</taxon>
        <taxon>Insecta</taxon>
        <taxon>Pterygota</taxon>
        <taxon>Neoptera</taxon>
        <taxon>Endopterygota</taxon>
        <taxon>Diptera</taxon>
        <taxon>Brachycera</taxon>
        <taxon>Muscomorpha</taxon>
        <taxon>Ephydroidea</taxon>
        <taxon>Drosophilidae</taxon>
        <taxon>Drosophila</taxon>
        <taxon>Sophophora</taxon>
    </lineage>
</organism>
<dbReference type="EMBL" id="CH479202">
    <property type="protein sequence ID" value="EDW30080.1"/>
    <property type="molecule type" value="Genomic_DNA"/>
</dbReference>
<evidence type="ECO:0000313" key="2">
    <source>
        <dbReference type="EMBL" id="EDW30080.1"/>
    </source>
</evidence>
<reference evidence="2 3" key="1">
    <citation type="journal article" date="2007" name="Nature">
        <title>Evolution of genes and genomes on the Drosophila phylogeny.</title>
        <authorList>
            <consortium name="Drosophila 12 Genomes Consortium"/>
            <person name="Clark A.G."/>
            <person name="Eisen M.B."/>
            <person name="Smith D.R."/>
            <person name="Bergman C.M."/>
            <person name="Oliver B."/>
            <person name="Markow T.A."/>
            <person name="Kaufman T.C."/>
            <person name="Kellis M."/>
            <person name="Gelbart W."/>
            <person name="Iyer V.N."/>
            <person name="Pollard D.A."/>
            <person name="Sackton T.B."/>
            <person name="Larracuente A.M."/>
            <person name="Singh N.D."/>
            <person name="Abad J.P."/>
            <person name="Abt D.N."/>
            <person name="Adryan B."/>
            <person name="Aguade M."/>
            <person name="Akashi H."/>
            <person name="Anderson W.W."/>
            <person name="Aquadro C.F."/>
            <person name="Ardell D.H."/>
            <person name="Arguello R."/>
            <person name="Artieri C.G."/>
            <person name="Barbash D.A."/>
            <person name="Barker D."/>
            <person name="Barsanti P."/>
            <person name="Batterham P."/>
            <person name="Batzoglou S."/>
            <person name="Begun D."/>
            <person name="Bhutkar A."/>
            <person name="Blanco E."/>
            <person name="Bosak S.A."/>
            <person name="Bradley R.K."/>
            <person name="Brand A.D."/>
            <person name="Brent M.R."/>
            <person name="Brooks A.N."/>
            <person name="Brown R.H."/>
            <person name="Butlin R.K."/>
            <person name="Caggese C."/>
            <person name="Calvi B.R."/>
            <person name="Bernardo de Carvalho A."/>
            <person name="Caspi A."/>
            <person name="Castrezana S."/>
            <person name="Celniker S.E."/>
            <person name="Chang J.L."/>
            <person name="Chapple C."/>
            <person name="Chatterji S."/>
            <person name="Chinwalla A."/>
            <person name="Civetta A."/>
            <person name="Clifton S.W."/>
            <person name="Comeron J.M."/>
            <person name="Costello J.C."/>
            <person name="Coyne J.A."/>
            <person name="Daub J."/>
            <person name="David R.G."/>
            <person name="Delcher A.L."/>
            <person name="Delehaunty K."/>
            <person name="Do C.B."/>
            <person name="Ebling H."/>
            <person name="Edwards K."/>
            <person name="Eickbush T."/>
            <person name="Evans J.D."/>
            <person name="Filipski A."/>
            <person name="Findeiss S."/>
            <person name="Freyhult E."/>
            <person name="Fulton L."/>
            <person name="Fulton R."/>
            <person name="Garcia A.C."/>
            <person name="Gardiner A."/>
            <person name="Garfield D.A."/>
            <person name="Garvin B.E."/>
            <person name="Gibson G."/>
            <person name="Gilbert D."/>
            <person name="Gnerre S."/>
            <person name="Godfrey J."/>
            <person name="Good R."/>
            <person name="Gotea V."/>
            <person name="Gravely B."/>
            <person name="Greenberg A.J."/>
            <person name="Griffiths-Jones S."/>
            <person name="Gross S."/>
            <person name="Guigo R."/>
            <person name="Gustafson E.A."/>
            <person name="Haerty W."/>
            <person name="Hahn M.W."/>
            <person name="Halligan D.L."/>
            <person name="Halpern A.L."/>
            <person name="Halter G.M."/>
            <person name="Han M.V."/>
            <person name="Heger A."/>
            <person name="Hillier L."/>
            <person name="Hinrichs A.S."/>
            <person name="Holmes I."/>
            <person name="Hoskins R.A."/>
            <person name="Hubisz M.J."/>
            <person name="Hultmark D."/>
            <person name="Huntley M.A."/>
            <person name="Jaffe D.B."/>
            <person name="Jagadeeshan S."/>
            <person name="Jeck W.R."/>
            <person name="Johnson J."/>
            <person name="Jones C.D."/>
            <person name="Jordan W.C."/>
            <person name="Karpen G.H."/>
            <person name="Kataoka E."/>
            <person name="Keightley P.D."/>
            <person name="Kheradpour P."/>
            <person name="Kirkness E.F."/>
            <person name="Koerich L.B."/>
            <person name="Kristiansen K."/>
            <person name="Kudrna D."/>
            <person name="Kulathinal R.J."/>
            <person name="Kumar S."/>
            <person name="Kwok R."/>
            <person name="Lander E."/>
            <person name="Langley C.H."/>
            <person name="Lapoint R."/>
            <person name="Lazzaro B.P."/>
            <person name="Lee S.J."/>
            <person name="Levesque L."/>
            <person name="Li R."/>
            <person name="Lin C.F."/>
            <person name="Lin M.F."/>
            <person name="Lindblad-Toh K."/>
            <person name="Llopart A."/>
            <person name="Long M."/>
            <person name="Low L."/>
            <person name="Lozovsky E."/>
            <person name="Lu J."/>
            <person name="Luo M."/>
            <person name="Machado C.A."/>
            <person name="Makalowski W."/>
            <person name="Marzo M."/>
            <person name="Matsuda M."/>
            <person name="Matzkin L."/>
            <person name="McAllister B."/>
            <person name="McBride C.S."/>
            <person name="McKernan B."/>
            <person name="McKernan K."/>
            <person name="Mendez-Lago M."/>
            <person name="Minx P."/>
            <person name="Mollenhauer M.U."/>
            <person name="Montooth K."/>
            <person name="Mount S.M."/>
            <person name="Mu X."/>
            <person name="Myers E."/>
            <person name="Negre B."/>
            <person name="Newfeld S."/>
            <person name="Nielsen R."/>
            <person name="Noor M.A."/>
            <person name="O'Grady P."/>
            <person name="Pachter L."/>
            <person name="Papaceit M."/>
            <person name="Parisi M.J."/>
            <person name="Parisi M."/>
            <person name="Parts L."/>
            <person name="Pedersen J.S."/>
            <person name="Pesole G."/>
            <person name="Phillippy A.M."/>
            <person name="Ponting C.P."/>
            <person name="Pop M."/>
            <person name="Porcelli D."/>
            <person name="Powell J.R."/>
            <person name="Prohaska S."/>
            <person name="Pruitt K."/>
            <person name="Puig M."/>
            <person name="Quesneville H."/>
            <person name="Ram K.R."/>
            <person name="Rand D."/>
            <person name="Rasmussen M.D."/>
            <person name="Reed L.K."/>
            <person name="Reenan R."/>
            <person name="Reily A."/>
            <person name="Remington K.A."/>
            <person name="Rieger T.T."/>
            <person name="Ritchie M.G."/>
            <person name="Robin C."/>
            <person name="Rogers Y.H."/>
            <person name="Rohde C."/>
            <person name="Rozas J."/>
            <person name="Rubenfield M.J."/>
            <person name="Ruiz A."/>
            <person name="Russo S."/>
            <person name="Salzberg S.L."/>
            <person name="Sanchez-Gracia A."/>
            <person name="Saranga D.J."/>
            <person name="Sato H."/>
            <person name="Schaeffer S.W."/>
            <person name="Schatz M.C."/>
            <person name="Schlenke T."/>
            <person name="Schwartz R."/>
            <person name="Segarra C."/>
            <person name="Singh R.S."/>
            <person name="Sirot L."/>
            <person name="Sirota M."/>
            <person name="Sisneros N.B."/>
            <person name="Smith C.D."/>
            <person name="Smith T.F."/>
            <person name="Spieth J."/>
            <person name="Stage D.E."/>
            <person name="Stark A."/>
            <person name="Stephan W."/>
            <person name="Strausberg R.L."/>
            <person name="Strempel S."/>
            <person name="Sturgill D."/>
            <person name="Sutton G."/>
            <person name="Sutton G.G."/>
            <person name="Tao W."/>
            <person name="Teichmann S."/>
            <person name="Tobari Y.N."/>
            <person name="Tomimura Y."/>
            <person name="Tsolas J.M."/>
            <person name="Valente V.L."/>
            <person name="Venter E."/>
            <person name="Venter J.C."/>
            <person name="Vicario S."/>
            <person name="Vieira F.G."/>
            <person name="Vilella A.J."/>
            <person name="Villasante A."/>
            <person name="Walenz B."/>
            <person name="Wang J."/>
            <person name="Wasserman M."/>
            <person name="Watts T."/>
            <person name="Wilson D."/>
            <person name="Wilson R.K."/>
            <person name="Wing R.A."/>
            <person name="Wolfner M.F."/>
            <person name="Wong A."/>
            <person name="Wong G.K."/>
            <person name="Wu C.I."/>
            <person name="Wu G."/>
            <person name="Yamamoto D."/>
            <person name="Yang H.P."/>
            <person name="Yang S.P."/>
            <person name="Yorke J.A."/>
            <person name="Yoshida K."/>
            <person name="Zdobnov E."/>
            <person name="Zhang P."/>
            <person name="Zhang Y."/>
            <person name="Zimin A.V."/>
            <person name="Baldwin J."/>
            <person name="Abdouelleil A."/>
            <person name="Abdulkadir J."/>
            <person name="Abebe A."/>
            <person name="Abera B."/>
            <person name="Abreu J."/>
            <person name="Acer S.C."/>
            <person name="Aftuck L."/>
            <person name="Alexander A."/>
            <person name="An P."/>
            <person name="Anderson E."/>
            <person name="Anderson S."/>
            <person name="Arachi H."/>
            <person name="Azer M."/>
            <person name="Bachantsang P."/>
            <person name="Barry A."/>
            <person name="Bayul T."/>
            <person name="Berlin A."/>
            <person name="Bessette D."/>
            <person name="Bloom T."/>
            <person name="Blye J."/>
            <person name="Boguslavskiy L."/>
            <person name="Bonnet C."/>
            <person name="Boukhgalter B."/>
            <person name="Bourzgui I."/>
            <person name="Brown A."/>
            <person name="Cahill P."/>
            <person name="Channer S."/>
            <person name="Cheshatsang Y."/>
            <person name="Chuda L."/>
            <person name="Citroen M."/>
            <person name="Collymore A."/>
            <person name="Cooke P."/>
            <person name="Costello M."/>
            <person name="D'Aco K."/>
            <person name="Daza R."/>
            <person name="De Haan G."/>
            <person name="DeGray S."/>
            <person name="DeMaso C."/>
            <person name="Dhargay N."/>
            <person name="Dooley K."/>
            <person name="Dooley E."/>
            <person name="Doricent M."/>
            <person name="Dorje P."/>
            <person name="Dorjee K."/>
            <person name="Dupes A."/>
            <person name="Elong R."/>
            <person name="Falk J."/>
            <person name="Farina A."/>
            <person name="Faro S."/>
            <person name="Ferguson D."/>
            <person name="Fisher S."/>
            <person name="Foley C.D."/>
            <person name="Franke A."/>
            <person name="Friedrich D."/>
            <person name="Gadbois L."/>
            <person name="Gearin G."/>
            <person name="Gearin C.R."/>
            <person name="Giannoukos G."/>
            <person name="Goode T."/>
            <person name="Graham J."/>
            <person name="Grandbois E."/>
            <person name="Grewal S."/>
            <person name="Gyaltsen K."/>
            <person name="Hafez N."/>
            <person name="Hagos B."/>
            <person name="Hall J."/>
            <person name="Henson C."/>
            <person name="Hollinger A."/>
            <person name="Honan T."/>
            <person name="Huard M.D."/>
            <person name="Hughes L."/>
            <person name="Hurhula B."/>
            <person name="Husby M.E."/>
            <person name="Kamat A."/>
            <person name="Kanga B."/>
            <person name="Kashin S."/>
            <person name="Khazanovich D."/>
            <person name="Kisner P."/>
            <person name="Lance K."/>
            <person name="Lara M."/>
            <person name="Lee W."/>
            <person name="Lennon N."/>
            <person name="Letendre F."/>
            <person name="LeVine R."/>
            <person name="Lipovsky A."/>
            <person name="Liu X."/>
            <person name="Liu J."/>
            <person name="Liu S."/>
            <person name="Lokyitsang T."/>
            <person name="Lokyitsang Y."/>
            <person name="Lubonja R."/>
            <person name="Lui A."/>
            <person name="MacDonald P."/>
            <person name="Magnisalis V."/>
            <person name="Maru K."/>
            <person name="Matthews C."/>
            <person name="McCusker W."/>
            <person name="McDonough S."/>
            <person name="Mehta T."/>
            <person name="Meldrim J."/>
            <person name="Meneus L."/>
            <person name="Mihai O."/>
            <person name="Mihalev A."/>
            <person name="Mihova T."/>
            <person name="Mittelman R."/>
            <person name="Mlenga V."/>
            <person name="Montmayeur A."/>
            <person name="Mulrain L."/>
            <person name="Navidi A."/>
            <person name="Naylor J."/>
            <person name="Negash T."/>
            <person name="Nguyen T."/>
            <person name="Nguyen N."/>
            <person name="Nicol R."/>
            <person name="Norbu C."/>
            <person name="Norbu N."/>
            <person name="Novod N."/>
            <person name="O'Neill B."/>
            <person name="Osman S."/>
            <person name="Markiewicz E."/>
            <person name="Oyono O.L."/>
            <person name="Patti C."/>
            <person name="Phunkhang P."/>
            <person name="Pierre F."/>
            <person name="Priest M."/>
            <person name="Raghuraman S."/>
            <person name="Rege F."/>
            <person name="Reyes R."/>
            <person name="Rise C."/>
            <person name="Rogov P."/>
            <person name="Ross K."/>
            <person name="Ryan E."/>
            <person name="Settipalli S."/>
            <person name="Shea T."/>
            <person name="Sherpa N."/>
            <person name="Shi L."/>
            <person name="Shih D."/>
            <person name="Sparrow T."/>
            <person name="Spaulding J."/>
            <person name="Stalker J."/>
            <person name="Stange-Thomann N."/>
            <person name="Stavropoulos S."/>
            <person name="Stone C."/>
            <person name="Strader C."/>
            <person name="Tesfaye S."/>
            <person name="Thomson T."/>
            <person name="Thoulutsang Y."/>
            <person name="Thoulutsang D."/>
            <person name="Topham K."/>
            <person name="Topping I."/>
            <person name="Tsamla T."/>
            <person name="Vassiliev H."/>
            <person name="Vo A."/>
            <person name="Wangchuk T."/>
            <person name="Wangdi T."/>
            <person name="Weiand M."/>
            <person name="Wilkinson J."/>
            <person name="Wilson A."/>
            <person name="Yadav S."/>
            <person name="Young G."/>
            <person name="Yu Q."/>
            <person name="Zembek L."/>
            <person name="Zhong D."/>
            <person name="Zimmer A."/>
            <person name="Zwirko Z."/>
            <person name="Jaffe D.B."/>
            <person name="Alvarez P."/>
            <person name="Brockman W."/>
            <person name="Butler J."/>
            <person name="Chin C."/>
            <person name="Gnerre S."/>
            <person name="Grabherr M."/>
            <person name="Kleber M."/>
            <person name="Mauceli E."/>
            <person name="MacCallum I."/>
        </authorList>
    </citation>
    <scope>NUCLEOTIDE SEQUENCE [LARGE SCALE GENOMIC DNA]</scope>
    <source>
        <strain evidence="3">MSH-3 / Tucson 14011-0111.49</strain>
    </source>
</reference>
<dbReference type="AlphaFoldDB" id="B4H1A3"/>
<feature type="compositionally biased region" description="Polar residues" evidence="1">
    <location>
        <begin position="66"/>
        <end position="95"/>
    </location>
</feature>